<dbReference type="Pfam" id="PF24139">
    <property type="entry name" value="TPR_TNPO3_IPO13_4th"/>
    <property type="match status" value="1"/>
</dbReference>
<evidence type="ECO:0000313" key="7">
    <source>
        <dbReference type="EMBL" id="KAK2080120.1"/>
    </source>
</evidence>
<proteinExistence type="inferred from homology"/>
<dbReference type="InterPro" id="IPR058537">
    <property type="entry name" value="TPR_TNPO3_IPO13_4th"/>
</dbReference>
<comment type="similarity">
    <text evidence="2">Belongs to the importin beta family.</text>
</comment>
<keyword evidence="4" id="KW-0539">Nucleus</keyword>
<evidence type="ECO:0000259" key="6">
    <source>
        <dbReference type="PROSITE" id="PS50166"/>
    </source>
</evidence>
<accession>A0AAD9INH6</accession>
<evidence type="ECO:0000256" key="5">
    <source>
        <dbReference type="SAM" id="MobiDB-lite"/>
    </source>
</evidence>
<dbReference type="PANTHER" id="PTHR12363:SF33">
    <property type="entry name" value="IMPORTIN-13"/>
    <property type="match status" value="1"/>
</dbReference>
<feature type="region of interest" description="Disordered" evidence="5">
    <location>
        <begin position="217"/>
        <end position="236"/>
    </location>
</feature>
<feature type="domain" description="Importin N-terminal" evidence="6">
    <location>
        <begin position="24"/>
        <end position="91"/>
    </location>
</feature>
<evidence type="ECO:0000256" key="1">
    <source>
        <dbReference type="ARBA" id="ARBA00004123"/>
    </source>
</evidence>
<protein>
    <recommendedName>
        <fullName evidence="6">Importin N-terminal domain-containing protein</fullName>
    </recommendedName>
</protein>
<reference evidence="7" key="1">
    <citation type="submission" date="2021-01" db="EMBL/GenBank/DDBJ databases">
        <authorList>
            <person name="Eckstrom K.M.E."/>
        </authorList>
    </citation>
    <scope>NUCLEOTIDE SEQUENCE</scope>
    <source>
        <strain evidence="7">UVCC 0001</strain>
    </source>
</reference>
<keyword evidence="3" id="KW-0813">Transport</keyword>
<dbReference type="SMART" id="SM00913">
    <property type="entry name" value="IBN_N"/>
    <property type="match status" value="1"/>
</dbReference>
<organism evidence="7 8">
    <name type="scientific">Prototheca wickerhamii</name>
    <dbReference type="NCBI Taxonomy" id="3111"/>
    <lineage>
        <taxon>Eukaryota</taxon>
        <taxon>Viridiplantae</taxon>
        <taxon>Chlorophyta</taxon>
        <taxon>core chlorophytes</taxon>
        <taxon>Trebouxiophyceae</taxon>
        <taxon>Chlorellales</taxon>
        <taxon>Chlorellaceae</taxon>
        <taxon>Prototheca</taxon>
    </lineage>
</organism>
<dbReference type="GO" id="GO:0005737">
    <property type="term" value="C:cytoplasm"/>
    <property type="evidence" value="ECO:0007669"/>
    <property type="project" value="TreeGrafter"/>
</dbReference>
<dbReference type="InterPro" id="IPR016024">
    <property type="entry name" value="ARM-type_fold"/>
</dbReference>
<dbReference type="InterPro" id="IPR001494">
    <property type="entry name" value="Importin-beta_N"/>
</dbReference>
<dbReference type="GO" id="GO:0006606">
    <property type="term" value="P:protein import into nucleus"/>
    <property type="evidence" value="ECO:0007669"/>
    <property type="project" value="TreeGrafter"/>
</dbReference>
<dbReference type="InterPro" id="IPR051345">
    <property type="entry name" value="Importin_beta-like_NTR"/>
</dbReference>
<dbReference type="SUPFAM" id="SSF48371">
    <property type="entry name" value="ARM repeat"/>
    <property type="match status" value="1"/>
</dbReference>
<dbReference type="GO" id="GO:0005634">
    <property type="term" value="C:nucleus"/>
    <property type="evidence" value="ECO:0007669"/>
    <property type="project" value="UniProtKB-SubCell"/>
</dbReference>
<dbReference type="Pfam" id="PF03810">
    <property type="entry name" value="IBN_N"/>
    <property type="match status" value="1"/>
</dbReference>
<dbReference type="AlphaFoldDB" id="A0AAD9INH6"/>
<sequence>MADQLLQAVHALYQVPDPHVKEQANAWLESWQQSVEAWTVSDSVLNRPDSPLEARYLCAQTLRTKISRDFDELPPQAVASLRESLARGVAATRTQLCLALAALATHVPAGDWSAGGVADPAWALAVELLGMLASEGCAFQPSLRPDRRRAFHDELQASLPRALALLGAALGRAGAGRGAVLEAFGAWLRFAGGSGAGVTAGVLASAGPLIDAALDGPAGRRRRRATTAGRSATWPPSPAASWPAVMALRPRFHVCCAAARREAAEDAADEGGEEAKALARLFAEAVAPVEALLDVAAHPADGIASISFNFWHRLSGALVAATGPEPIRAGGAGEAALAPGRGRRAPRRLCPAFERLVLLLQGRVRFPEAFDRWRADEQAEFKRARAGIADALIDAAGVLGGARTLELLAGAAARAGRRASTGAAPRPRSTASARCTACARAGRPAAARALRLAAQPGPRPRRRSWPTPAALTVGAYSDWLAACVERAPGAVPLDPLLRLLVAGLASPDAGAACALSLRRLCEGAGAALEPELPRLLALFAAVQGAGDVHVYGPSGGFQPAAGASEYEAALDEEDVQQLIEGVVGVCSALAPRDQAACLQQVLETLVAPVQAVFRAASARAGTAEGVAGARRFLEAQLPHLLALFDRITTVFKASRSPETIGQALEQIWPLMETALDQYADDPAAVERLCRVPRYGLRTAKRAALRALPALLGSLPPRFARTQHPAFLFVISEAVKAFGDDPGCAGALAPVFADVVVAACGLLGSLAEVSARPDLADDTFLLAGRALSYCPPLVLQDRVLGTLLQTALHGVLVQHREACCSILAFLARLLDPSLCARLRAEEAAGLRARRRRGRAPRWRARCSRAWWARCRPRA</sequence>
<dbReference type="PROSITE" id="PS50166">
    <property type="entry name" value="IMPORTIN_B_NT"/>
    <property type="match status" value="1"/>
</dbReference>
<gene>
    <name evidence="7" type="ORF">QBZ16_002516</name>
</gene>
<dbReference type="EMBL" id="JASFZW010000002">
    <property type="protein sequence ID" value="KAK2080120.1"/>
    <property type="molecule type" value="Genomic_DNA"/>
</dbReference>
<name>A0AAD9INH6_PROWI</name>
<keyword evidence="8" id="KW-1185">Reference proteome</keyword>
<evidence type="ECO:0000256" key="2">
    <source>
        <dbReference type="ARBA" id="ARBA00007991"/>
    </source>
</evidence>
<evidence type="ECO:0000313" key="8">
    <source>
        <dbReference type="Proteomes" id="UP001255856"/>
    </source>
</evidence>
<dbReference type="Gene3D" id="1.25.10.10">
    <property type="entry name" value="Leucine-rich Repeat Variant"/>
    <property type="match status" value="1"/>
</dbReference>
<dbReference type="Proteomes" id="UP001255856">
    <property type="component" value="Unassembled WGS sequence"/>
</dbReference>
<comment type="subcellular location">
    <subcellularLocation>
        <location evidence="1">Nucleus</location>
    </subcellularLocation>
</comment>
<comment type="caution">
    <text evidence="7">The sequence shown here is derived from an EMBL/GenBank/DDBJ whole genome shotgun (WGS) entry which is preliminary data.</text>
</comment>
<dbReference type="InterPro" id="IPR011989">
    <property type="entry name" value="ARM-like"/>
</dbReference>
<dbReference type="PANTHER" id="PTHR12363">
    <property type="entry name" value="TRANSPORTIN 3 AND IMPORTIN 13"/>
    <property type="match status" value="1"/>
</dbReference>
<evidence type="ECO:0000256" key="4">
    <source>
        <dbReference type="ARBA" id="ARBA00023242"/>
    </source>
</evidence>
<evidence type="ECO:0000256" key="3">
    <source>
        <dbReference type="ARBA" id="ARBA00022448"/>
    </source>
</evidence>
<feature type="compositionally biased region" description="Low complexity" evidence="5">
    <location>
        <begin position="226"/>
        <end position="236"/>
    </location>
</feature>
<dbReference type="GO" id="GO:0031267">
    <property type="term" value="F:small GTPase binding"/>
    <property type="evidence" value="ECO:0007669"/>
    <property type="project" value="InterPro"/>
</dbReference>